<dbReference type="Gene3D" id="2.60.20.10">
    <property type="entry name" value="Crystallins"/>
    <property type="match status" value="2"/>
</dbReference>
<dbReference type="InterPro" id="IPR033116">
    <property type="entry name" value="TRYPSIN_SER"/>
</dbReference>
<dbReference type="Pfam" id="PF00089">
    <property type="entry name" value="Trypsin"/>
    <property type="match status" value="1"/>
</dbReference>
<evidence type="ECO:0000259" key="6">
    <source>
        <dbReference type="PROSITE" id="PS50915"/>
    </source>
</evidence>
<dbReference type="InterPro" id="IPR001254">
    <property type="entry name" value="Trypsin_dom"/>
</dbReference>
<dbReference type="PROSITE" id="PS00135">
    <property type="entry name" value="TRYPSIN_SER"/>
    <property type="match status" value="1"/>
</dbReference>
<dbReference type="GO" id="GO:0004252">
    <property type="term" value="F:serine-type endopeptidase activity"/>
    <property type="evidence" value="ECO:0007669"/>
    <property type="project" value="InterPro"/>
</dbReference>
<keyword evidence="7" id="KW-0645">Protease</keyword>
<protein>
    <submittedName>
        <fullName evidence="7">Serine protease</fullName>
    </submittedName>
</protein>
<dbReference type="PROSITE" id="PS51257">
    <property type="entry name" value="PROKAR_LIPOPROTEIN"/>
    <property type="match status" value="1"/>
</dbReference>
<keyword evidence="7" id="KW-0378">Hydrolase</keyword>
<feature type="domain" description="Beta/gamma crystallin 'Greek key'" evidence="6">
    <location>
        <begin position="357"/>
        <end position="397"/>
    </location>
</feature>
<dbReference type="PRINTS" id="PR00722">
    <property type="entry name" value="CHYMOTRYPSIN"/>
</dbReference>
<evidence type="ECO:0000313" key="8">
    <source>
        <dbReference type="Proteomes" id="UP000075420"/>
    </source>
</evidence>
<dbReference type="InterPro" id="IPR050430">
    <property type="entry name" value="Peptidase_S1"/>
</dbReference>
<evidence type="ECO:0000259" key="5">
    <source>
        <dbReference type="PROSITE" id="PS50240"/>
    </source>
</evidence>
<evidence type="ECO:0000256" key="4">
    <source>
        <dbReference type="ARBA" id="ARBA00023157"/>
    </source>
</evidence>
<comment type="caution">
    <text evidence="7">The sequence shown here is derived from an EMBL/GenBank/DDBJ whole genome shotgun (WGS) entry which is preliminary data.</text>
</comment>
<dbReference type="SUPFAM" id="SSF49695">
    <property type="entry name" value="gamma-Crystallin-like"/>
    <property type="match status" value="1"/>
</dbReference>
<feature type="domain" description="Peptidase S1" evidence="5">
    <location>
        <begin position="49"/>
        <end position="251"/>
    </location>
</feature>
<dbReference type="InterPro" id="IPR043504">
    <property type="entry name" value="Peptidase_S1_PA_chymotrypsin"/>
</dbReference>
<dbReference type="InterPro" id="IPR011024">
    <property type="entry name" value="G_crystallin-like"/>
</dbReference>
<accession>A0A150PR66</accession>
<dbReference type="PANTHER" id="PTHR24276:SF98">
    <property type="entry name" value="FI18310P1-RELATED"/>
    <property type="match status" value="1"/>
</dbReference>
<evidence type="ECO:0000256" key="1">
    <source>
        <dbReference type="ARBA" id="ARBA00007664"/>
    </source>
</evidence>
<dbReference type="SUPFAM" id="SSF50494">
    <property type="entry name" value="Trypsin-like serine proteases"/>
    <property type="match status" value="1"/>
</dbReference>
<dbReference type="InterPro" id="IPR001314">
    <property type="entry name" value="Peptidase_S1A"/>
</dbReference>
<comment type="similarity">
    <text evidence="2">Belongs to the beta/gamma-crystallin family.</text>
</comment>
<reference evidence="7 8" key="1">
    <citation type="submission" date="2014-02" db="EMBL/GenBank/DDBJ databases">
        <title>The small core and large imbalanced accessory genome model reveals a collaborative survival strategy of Sorangium cellulosum strains in nature.</title>
        <authorList>
            <person name="Han K."/>
            <person name="Peng R."/>
            <person name="Blom J."/>
            <person name="Li Y.-Z."/>
        </authorList>
    </citation>
    <scope>NUCLEOTIDE SEQUENCE [LARGE SCALE GENOMIC DNA]</scope>
    <source>
        <strain evidence="7 8">So0157-25</strain>
    </source>
</reference>
<sequence length="440" mass="46263">MKKKEHGIKVGLVVCAGAALGLSTGCSIEGASDEPLDPLEPIGSRSSEIIGGEIAEASPWAVQIFDVRGSAGDFYQCTGTLVAPRWVLTAQHCVADEGETSAVRIGSNTYREGRRIAVDAVEVPSASVDIALLHLTEDAGGPVVQLADAAPAGPASATVYGWGSEGTPLVMAPSLKKATIDIDGRYSSDELEATGVTGSPWSGDSGGPWFVDGRQVAVYTGSIGQDGANLNARLIGVDVARHRAWIDATIAGGPTVHPDDEVVLHDLSNFSGVSQSFGIGRHDVADLAIIGNDRASSIRVPAGLRVTVFFNANFEEGAYVFTSDTNLVAAGTNGVSVSANDIISSLVVSSASDPQLDVVTFYEHPNFSGESFVYSVGGNFLFNGPWDFRISSVRVPPGFKLTVYDGYFWVSQGSRVFTTDANLAPHGFDDKTRSFMIERL</sequence>
<dbReference type="SMART" id="SM00020">
    <property type="entry name" value="Tryp_SPc"/>
    <property type="match status" value="1"/>
</dbReference>
<dbReference type="Gene3D" id="2.40.10.10">
    <property type="entry name" value="Trypsin-like serine proteases"/>
    <property type="match status" value="1"/>
</dbReference>
<dbReference type="Proteomes" id="UP000075420">
    <property type="component" value="Unassembled WGS sequence"/>
</dbReference>
<evidence type="ECO:0000256" key="3">
    <source>
        <dbReference type="ARBA" id="ARBA00022737"/>
    </source>
</evidence>
<dbReference type="PROSITE" id="PS50915">
    <property type="entry name" value="CRYSTALLIN_BETA_GAMMA"/>
    <property type="match status" value="1"/>
</dbReference>
<dbReference type="InterPro" id="IPR009003">
    <property type="entry name" value="Peptidase_S1_PA"/>
</dbReference>
<dbReference type="EMBL" id="JELY01000774">
    <property type="protein sequence ID" value="KYF58174.1"/>
    <property type="molecule type" value="Genomic_DNA"/>
</dbReference>
<dbReference type="AlphaFoldDB" id="A0A150PR66"/>
<dbReference type="PANTHER" id="PTHR24276">
    <property type="entry name" value="POLYSERASE-RELATED"/>
    <property type="match status" value="1"/>
</dbReference>
<evidence type="ECO:0000313" key="7">
    <source>
        <dbReference type="EMBL" id="KYF58174.1"/>
    </source>
</evidence>
<dbReference type="PROSITE" id="PS50240">
    <property type="entry name" value="TRYPSIN_DOM"/>
    <property type="match status" value="1"/>
</dbReference>
<organism evidence="7 8">
    <name type="scientific">Sorangium cellulosum</name>
    <name type="common">Polyangium cellulosum</name>
    <dbReference type="NCBI Taxonomy" id="56"/>
    <lineage>
        <taxon>Bacteria</taxon>
        <taxon>Pseudomonadati</taxon>
        <taxon>Myxococcota</taxon>
        <taxon>Polyangia</taxon>
        <taxon>Polyangiales</taxon>
        <taxon>Polyangiaceae</taxon>
        <taxon>Sorangium</taxon>
    </lineage>
</organism>
<comment type="similarity">
    <text evidence="1">Belongs to the peptidase S1 family.</text>
</comment>
<name>A0A150PR66_SORCE</name>
<dbReference type="InterPro" id="IPR001064">
    <property type="entry name" value="Beta/gamma_crystallin"/>
</dbReference>
<evidence type="ECO:0000256" key="2">
    <source>
        <dbReference type="ARBA" id="ARBA00009646"/>
    </source>
</evidence>
<keyword evidence="3" id="KW-0677">Repeat</keyword>
<gene>
    <name evidence="7" type="ORF">BE08_10720</name>
</gene>
<keyword evidence="4" id="KW-1015">Disulfide bond</keyword>
<proteinExistence type="inferred from homology"/>
<dbReference type="GO" id="GO:0006508">
    <property type="term" value="P:proteolysis"/>
    <property type="evidence" value="ECO:0007669"/>
    <property type="project" value="UniProtKB-KW"/>
</dbReference>